<evidence type="ECO:0000313" key="3">
    <source>
        <dbReference type="EMBL" id="GBR73820.1"/>
    </source>
</evidence>
<accession>A0A388TBB1</accession>
<proteinExistence type="predicted"/>
<evidence type="ECO:0000313" key="4">
    <source>
        <dbReference type="Proteomes" id="UP000269352"/>
    </source>
</evidence>
<keyword evidence="1" id="KW-0812">Transmembrane</keyword>
<evidence type="ECO:0000259" key="2">
    <source>
        <dbReference type="Pfam" id="PF14358"/>
    </source>
</evidence>
<dbReference type="Gene3D" id="1.20.950.20">
    <property type="entry name" value="Transmembrane di-heme cytochromes, Chain C"/>
    <property type="match status" value="1"/>
</dbReference>
<dbReference type="SUPFAM" id="SSF81342">
    <property type="entry name" value="Transmembrane di-heme cytochromes"/>
    <property type="match status" value="1"/>
</dbReference>
<sequence>MGKTKRINIRAFVSISLFVLLIILFITGIGILAIDVEEMVDPEPYLEFLHIIKDIHTVAGFLFIGLSIIHLVKNWKVLKGYMKK</sequence>
<dbReference type="EMBL" id="BGZN01000021">
    <property type="protein sequence ID" value="GBR73820.1"/>
    <property type="molecule type" value="Genomic_DNA"/>
</dbReference>
<dbReference type="InterPro" id="IPR016174">
    <property type="entry name" value="Di-haem_cyt_TM"/>
</dbReference>
<organism evidence="3 4">
    <name type="scientific">Termititenax aidoneus</name>
    <dbReference type="NCBI Taxonomy" id="2218524"/>
    <lineage>
        <taxon>Bacteria</taxon>
        <taxon>Bacillati</taxon>
        <taxon>Candidatus Margulisiibacteriota</taxon>
        <taxon>Candidatus Termititenacia</taxon>
        <taxon>Candidatus Termititenacales</taxon>
        <taxon>Candidatus Termititenacaceae</taxon>
        <taxon>Candidatus Termititenax</taxon>
    </lineage>
</organism>
<evidence type="ECO:0000256" key="1">
    <source>
        <dbReference type="SAM" id="Phobius"/>
    </source>
</evidence>
<dbReference type="AlphaFoldDB" id="A0A388TBB1"/>
<protein>
    <recommendedName>
        <fullName evidence="2">Flavinylation-associated cytochrome domain-containing protein</fullName>
    </recommendedName>
</protein>
<dbReference type="Proteomes" id="UP000269352">
    <property type="component" value="Unassembled WGS sequence"/>
</dbReference>
<feature type="transmembrane region" description="Helical" evidence="1">
    <location>
        <begin position="12"/>
        <end position="34"/>
    </location>
</feature>
<dbReference type="GO" id="GO:0022904">
    <property type="term" value="P:respiratory electron transport chain"/>
    <property type="evidence" value="ECO:0007669"/>
    <property type="project" value="InterPro"/>
</dbReference>
<gene>
    <name evidence="3" type="ORF">NO1_1106</name>
</gene>
<dbReference type="Pfam" id="PF14358">
    <property type="entry name" value="DUF4405"/>
    <property type="match status" value="1"/>
</dbReference>
<dbReference type="InterPro" id="IPR025517">
    <property type="entry name" value="DUF4405"/>
</dbReference>
<keyword evidence="1" id="KW-0472">Membrane</keyword>
<dbReference type="GO" id="GO:0016020">
    <property type="term" value="C:membrane"/>
    <property type="evidence" value="ECO:0007669"/>
    <property type="project" value="InterPro"/>
</dbReference>
<reference evidence="3 4" key="1">
    <citation type="journal article" date="2019" name="ISME J.">
        <title>Genome analyses of uncultured TG2/ZB3 bacteria in 'Margulisbacteria' specifically attached to ectosymbiotic spirochetes of protists in the termite gut.</title>
        <authorList>
            <person name="Utami Y.D."/>
            <person name="Kuwahara H."/>
            <person name="Igai K."/>
            <person name="Murakami T."/>
            <person name="Sugaya K."/>
            <person name="Morikawa T."/>
            <person name="Nagura Y."/>
            <person name="Yuki M."/>
            <person name="Deevong P."/>
            <person name="Inoue T."/>
            <person name="Kihara K."/>
            <person name="Lo N."/>
            <person name="Yamada A."/>
            <person name="Ohkuma M."/>
            <person name="Hongoh Y."/>
        </authorList>
    </citation>
    <scope>NUCLEOTIDE SEQUENCE [LARGE SCALE GENOMIC DNA]</scope>
    <source>
        <strain evidence="3">NkOx7-01</strain>
    </source>
</reference>
<keyword evidence="1" id="KW-1133">Transmembrane helix</keyword>
<comment type="caution">
    <text evidence="3">The sequence shown here is derived from an EMBL/GenBank/DDBJ whole genome shotgun (WGS) entry which is preliminary data.</text>
</comment>
<feature type="domain" description="Flavinylation-associated cytochrome" evidence="2">
    <location>
        <begin position="12"/>
        <end position="75"/>
    </location>
</feature>
<name>A0A388TBB1_TERA1</name>
<keyword evidence="4" id="KW-1185">Reference proteome</keyword>
<feature type="transmembrane region" description="Helical" evidence="1">
    <location>
        <begin position="54"/>
        <end position="72"/>
    </location>
</feature>